<dbReference type="SUPFAM" id="SSF52172">
    <property type="entry name" value="CheY-like"/>
    <property type="match status" value="1"/>
</dbReference>
<dbReference type="InterPro" id="IPR003660">
    <property type="entry name" value="HAMP_dom"/>
</dbReference>
<reference evidence="8" key="1">
    <citation type="submission" date="2021-01" db="EMBL/GenBank/DDBJ databases">
        <title>Rhizobium sp. strain KVB221 16S ribosomal RNA gene Genome sequencing and assembly.</title>
        <authorList>
            <person name="Kang M."/>
        </authorList>
    </citation>
    <scope>NUCLEOTIDE SEQUENCE</scope>
    <source>
        <strain evidence="8">KVB221</strain>
    </source>
</reference>
<evidence type="ECO:0000256" key="3">
    <source>
        <dbReference type="ARBA" id="ARBA00023163"/>
    </source>
</evidence>
<evidence type="ECO:0000313" key="9">
    <source>
        <dbReference type="Proteomes" id="UP000633219"/>
    </source>
</evidence>
<feature type="transmembrane region" description="Helical" evidence="5">
    <location>
        <begin position="473"/>
        <end position="489"/>
    </location>
</feature>
<evidence type="ECO:0000256" key="2">
    <source>
        <dbReference type="ARBA" id="ARBA00023015"/>
    </source>
</evidence>
<dbReference type="Pfam" id="PF00072">
    <property type="entry name" value="Response_reg"/>
    <property type="match status" value="1"/>
</dbReference>
<dbReference type="PANTHER" id="PTHR44591:SF3">
    <property type="entry name" value="RESPONSE REGULATORY DOMAIN-CONTAINING PROTEIN"/>
    <property type="match status" value="1"/>
</dbReference>
<dbReference type="InterPro" id="IPR037185">
    <property type="entry name" value="EmrE-like"/>
</dbReference>
<feature type="transmembrane region" description="Helical" evidence="5">
    <location>
        <begin position="353"/>
        <end position="372"/>
    </location>
</feature>
<dbReference type="InterPro" id="IPR050595">
    <property type="entry name" value="Bact_response_regulator"/>
</dbReference>
<name>A0A936YUD9_9HYPH</name>
<feature type="transmembrane region" description="Helical" evidence="5">
    <location>
        <begin position="384"/>
        <end position="406"/>
    </location>
</feature>
<organism evidence="8 9">
    <name type="scientific">Rhizobium setariae</name>
    <dbReference type="NCBI Taxonomy" id="2801340"/>
    <lineage>
        <taxon>Bacteria</taxon>
        <taxon>Pseudomonadati</taxon>
        <taxon>Pseudomonadota</taxon>
        <taxon>Alphaproteobacteria</taxon>
        <taxon>Hyphomicrobiales</taxon>
        <taxon>Rhizobiaceae</taxon>
        <taxon>Rhizobium/Agrobacterium group</taxon>
        <taxon>Rhizobium</taxon>
    </lineage>
</organism>
<accession>A0A936YUD9</accession>
<dbReference type="PROSITE" id="PS50885">
    <property type="entry name" value="HAMP"/>
    <property type="match status" value="1"/>
</dbReference>
<dbReference type="PROSITE" id="PS50110">
    <property type="entry name" value="RESPONSE_REGULATORY"/>
    <property type="match status" value="1"/>
</dbReference>
<evidence type="ECO:0000259" key="7">
    <source>
        <dbReference type="PROSITE" id="PS50885"/>
    </source>
</evidence>
<keyword evidence="5" id="KW-0812">Transmembrane</keyword>
<evidence type="ECO:0000256" key="1">
    <source>
        <dbReference type="ARBA" id="ARBA00022553"/>
    </source>
</evidence>
<dbReference type="InterPro" id="IPR000620">
    <property type="entry name" value="EamA_dom"/>
</dbReference>
<dbReference type="PANTHER" id="PTHR44591">
    <property type="entry name" value="STRESS RESPONSE REGULATOR PROTEIN 1"/>
    <property type="match status" value="1"/>
</dbReference>
<dbReference type="RefSeq" id="WP_201663842.1">
    <property type="nucleotide sequence ID" value="NZ_JAEQNC010000021.1"/>
</dbReference>
<dbReference type="SMART" id="SM00448">
    <property type="entry name" value="REC"/>
    <property type="match status" value="1"/>
</dbReference>
<feature type="transmembrane region" description="Helical" evidence="5">
    <location>
        <begin position="418"/>
        <end position="439"/>
    </location>
</feature>
<dbReference type="EMBL" id="JAEQNC010000021">
    <property type="protein sequence ID" value="MBL0375296.1"/>
    <property type="molecule type" value="Genomic_DNA"/>
</dbReference>
<dbReference type="CDD" id="cd06225">
    <property type="entry name" value="HAMP"/>
    <property type="match status" value="1"/>
</dbReference>
<feature type="domain" description="HAMP" evidence="7">
    <location>
        <begin position="135"/>
        <end position="192"/>
    </location>
</feature>
<protein>
    <submittedName>
        <fullName evidence="8">Response regulator</fullName>
    </submittedName>
</protein>
<feature type="domain" description="Response regulatory" evidence="6">
    <location>
        <begin position="8"/>
        <end position="125"/>
    </location>
</feature>
<feature type="transmembrane region" description="Helical" evidence="5">
    <location>
        <begin position="227"/>
        <end position="249"/>
    </location>
</feature>
<gene>
    <name evidence="8" type="ORF">JJB09_25095</name>
</gene>
<evidence type="ECO:0000259" key="6">
    <source>
        <dbReference type="PROSITE" id="PS50110"/>
    </source>
</evidence>
<keyword evidence="2" id="KW-0805">Transcription regulation</keyword>
<keyword evidence="5" id="KW-1133">Transmembrane helix</keyword>
<evidence type="ECO:0000256" key="4">
    <source>
        <dbReference type="PROSITE-ProRule" id="PRU00169"/>
    </source>
</evidence>
<feature type="transmembrane region" description="Helical" evidence="5">
    <location>
        <begin position="295"/>
        <end position="313"/>
    </location>
</feature>
<dbReference type="Gene3D" id="3.40.50.2300">
    <property type="match status" value="1"/>
</dbReference>
<dbReference type="GO" id="GO:0016020">
    <property type="term" value="C:membrane"/>
    <property type="evidence" value="ECO:0007669"/>
    <property type="project" value="InterPro"/>
</dbReference>
<feature type="transmembrane region" description="Helical" evidence="5">
    <location>
        <begin position="451"/>
        <end position="467"/>
    </location>
</feature>
<dbReference type="SUPFAM" id="SSF103481">
    <property type="entry name" value="Multidrug resistance efflux transporter EmrE"/>
    <property type="match status" value="2"/>
</dbReference>
<feature type="transmembrane region" description="Helical" evidence="5">
    <location>
        <begin position="269"/>
        <end position="289"/>
    </location>
</feature>
<keyword evidence="1 4" id="KW-0597">Phosphoprotein</keyword>
<dbReference type="InterPro" id="IPR011006">
    <property type="entry name" value="CheY-like_superfamily"/>
</dbReference>
<proteinExistence type="predicted"/>
<dbReference type="AlphaFoldDB" id="A0A936YUD9"/>
<comment type="caution">
    <text evidence="8">The sequence shown here is derived from an EMBL/GenBank/DDBJ whole genome shotgun (WGS) entry which is preliminary data.</text>
</comment>
<dbReference type="Pfam" id="PF00892">
    <property type="entry name" value="EamA"/>
    <property type="match status" value="2"/>
</dbReference>
<dbReference type="InterPro" id="IPR001789">
    <property type="entry name" value="Sig_transdc_resp-reg_receiver"/>
</dbReference>
<keyword evidence="3" id="KW-0804">Transcription</keyword>
<keyword evidence="9" id="KW-1185">Reference proteome</keyword>
<dbReference type="GO" id="GO:0000160">
    <property type="term" value="P:phosphorelay signal transduction system"/>
    <property type="evidence" value="ECO:0007669"/>
    <property type="project" value="InterPro"/>
</dbReference>
<feature type="transmembrane region" description="Helical" evidence="5">
    <location>
        <begin position="200"/>
        <end position="221"/>
    </location>
</feature>
<feature type="transmembrane region" description="Helical" evidence="5">
    <location>
        <begin position="325"/>
        <end position="341"/>
    </location>
</feature>
<keyword evidence="5" id="KW-0472">Membrane</keyword>
<evidence type="ECO:0000313" key="8">
    <source>
        <dbReference type="EMBL" id="MBL0375296.1"/>
    </source>
</evidence>
<dbReference type="Proteomes" id="UP000633219">
    <property type="component" value="Unassembled WGS sequence"/>
</dbReference>
<evidence type="ECO:0000256" key="5">
    <source>
        <dbReference type="SAM" id="Phobius"/>
    </source>
</evidence>
<feature type="modified residue" description="4-aspartylphosphate" evidence="4">
    <location>
        <position position="57"/>
    </location>
</feature>
<sequence>MIVNSSGRILIVDDSKMVRLKLQKAVEALGHQAIVVESGQQAVTRIAESPVDVVLLDIVMPEMDGYDVLKVLKSSRETRDLPVIVISALDEEMSSVIKAIELGAEDFLPKDFEPALLEARVSTCLEKKRLRDVEREYLRQVARLTKAATALETGHFNPSRLGLDDVASRTDGLGRLAKVFSTMAQKVYERERKMRQNIRTFRGGLLLLACGALFGLLVPLSKMAAGIAVHPIGLAFLVDTLGALICLAISMRRRSLPKLSQFGRAEWMYVLTFAFISSVVNQVLVYWMASKLPAFIVSIVIVLEGFMVFLFAAVMRIESPSLKRFLGLALGLVGVAVILTYGESGAGSGENNWTWIALALVIPITFGLEDIYISEKRPAHIDSIAIYGVSLVASMAMLFVIAVAAGDLIPLDLLGGKLGALIVLMALAGTTAMILFIYLIQTTGAVFASQNAYAVTAAGIGWSIVLLGEYIPLWTWAALGLIIIGLIMVEPKGEAEEEPPLFDTATADDFAV</sequence>